<dbReference type="PANTHER" id="PTHR43391">
    <property type="entry name" value="RETINOL DEHYDROGENASE-RELATED"/>
    <property type="match status" value="1"/>
</dbReference>
<keyword evidence="2" id="KW-0560">Oxidoreductase</keyword>
<comment type="similarity">
    <text evidence="1 3">Belongs to the short-chain dehydrogenases/reductases (SDR) family.</text>
</comment>
<evidence type="ECO:0000313" key="6">
    <source>
        <dbReference type="Proteomes" id="UP000663792"/>
    </source>
</evidence>
<dbReference type="InterPro" id="IPR002347">
    <property type="entry name" value="SDR_fam"/>
</dbReference>
<dbReference type="InterPro" id="IPR057326">
    <property type="entry name" value="KR_dom"/>
</dbReference>
<protein>
    <submittedName>
        <fullName evidence="5">SDR family NAD(P)-dependent oxidoreductase</fullName>
    </submittedName>
</protein>
<comment type="caution">
    <text evidence="5">The sequence shown here is derived from an EMBL/GenBank/DDBJ whole genome shotgun (WGS) entry which is preliminary data.</text>
</comment>
<evidence type="ECO:0000259" key="4">
    <source>
        <dbReference type="SMART" id="SM00822"/>
    </source>
</evidence>
<reference evidence="5" key="1">
    <citation type="submission" date="2021-01" db="EMBL/GenBank/DDBJ databases">
        <title>YIM 132084 draft genome.</title>
        <authorList>
            <person name="An D."/>
        </authorList>
    </citation>
    <scope>NUCLEOTIDE SEQUENCE</scope>
    <source>
        <strain evidence="5">YIM 132084</strain>
    </source>
</reference>
<dbReference type="PRINTS" id="PR00081">
    <property type="entry name" value="GDHRDH"/>
</dbReference>
<feature type="domain" description="Ketoreductase" evidence="4">
    <location>
        <begin position="7"/>
        <end position="229"/>
    </location>
</feature>
<dbReference type="SUPFAM" id="SSF51735">
    <property type="entry name" value="NAD(P)-binding Rossmann-fold domains"/>
    <property type="match status" value="1"/>
</dbReference>
<dbReference type="Pfam" id="PF00106">
    <property type="entry name" value="adh_short"/>
    <property type="match status" value="1"/>
</dbReference>
<dbReference type="AlphaFoldDB" id="A0A938Y4J9"/>
<dbReference type="SMART" id="SM00822">
    <property type="entry name" value="PKS_KR"/>
    <property type="match status" value="1"/>
</dbReference>
<dbReference type="GO" id="GO:0016491">
    <property type="term" value="F:oxidoreductase activity"/>
    <property type="evidence" value="ECO:0007669"/>
    <property type="project" value="UniProtKB-KW"/>
</dbReference>
<organism evidence="5 6">
    <name type="scientific">Nakamurella leprariae</name>
    <dbReference type="NCBI Taxonomy" id="2803911"/>
    <lineage>
        <taxon>Bacteria</taxon>
        <taxon>Bacillati</taxon>
        <taxon>Actinomycetota</taxon>
        <taxon>Actinomycetes</taxon>
        <taxon>Nakamurellales</taxon>
        <taxon>Nakamurellaceae</taxon>
        <taxon>Nakamurella</taxon>
    </lineage>
</organism>
<dbReference type="InterPro" id="IPR036291">
    <property type="entry name" value="NAD(P)-bd_dom_sf"/>
</dbReference>
<dbReference type="CDD" id="cd05233">
    <property type="entry name" value="SDR_c"/>
    <property type="match status" value="1"/>
</dbReference>
<evidence type="ECO:0000256" key="1">
    <source>
        <dbReference type="ARBA" id="ARBA00006484"/>
    </source>
</evidence>
<gene>
    <name evidence="5" type="ORF">JL106_01465</name>
</gene>
<name>A0A938Y4J9_9ACTN</name>
<accession>A0A938Y4J9</accession>
<dbReference type="RefSeq" id="WP_205258905.1">
    <property type="nucleotide sequence ID" value="NZ_JAERWK010000003.1"/>
</dbReference>
<proteinExistence type="inferred from homology"/>
<keyword evidence="6" id="KW-1185">Reference proteome</keyword>
<dbReference type="PRINTS" id="PR00080">
    <property type="entry name" value="SDRFAMILY"/>
</dbReference>
<evidence type="ECO:0000256" key="2">
    <source>
        <dbReference type="ARBA" id="ARBA00023002"/>
    </source>
</evidence>
<sequence>MELQPGQTAVITGGGSGIGREIALAFAREGLHIVVSDIDQARAQAVADEAAALGVRSLAVEVDTGDAASVEALADAAYAAFGAVNVLCNNAGILQMGPIMEASQDDWEWLFRVNLWGVLNGVRTFVPRMRAQGSPAHVVNTSSLSGVFAVRNLGVYTAAKYGVVAISETMKIELDDIGVSVLCPGPTPSQITQEMRGTVGDAPASSSLNLGQRDAAVVAQCVIDGIKADRFYLFSHSTGQGPTEARFNAMLDGFAVAP</sequence>
<dbReference type="Gene3D" id="3.40.50.720">
    <property type="entry name" value="NAD(P)-binding Rossmann-like Domain"/>
    <property type="match status" value="1"/>
</dbReference>
<dbReference type="PANTHER" id="PTHR43391:SF12">
    <property type="entry name" value="OXIDOREDUCTASE EPHD-RELATED"/>
    <property type="match status" value="1"/>
</dbReference>
<dbReference type="FunFam" id="3.40.50.720:FF:000084">
    <property type="entry name" value="Short-chain dehydrogenase reductase"/>
    <property type="match status" value="1"/>
</dbReference>
<dbReference type="EMBL" id="JAERWK010000003">
    <property type="protein sequence ID" value="MBM9465946.1"/>
    <property type="molecule type" value="Genomic_DNA"/>
</dbReference>
<evidence type="ECO:0000313" key="5">
    <source>
        <dbReference type="EMBL" id="MBM9465946.1"/>
    </source>
</evidence>
<dbReference type="Proteomes" id="UP000663792">
    <property type="component" value="Unassembled WGS sequence"/>
</dbReference>
<evidence type="ECO:0000256" key="3">
    <source>
        <dbReference type="RuleBase" id="RU000363"/>
    </source>
</evidence>